<feature type="compositionally biased region" description="Basic and acidic residues" evidence="1">
    <location>
        <begin position="199"/>
        <end position="214"/>
    </location>
</feature>
<reference evidence="3 4" key="1">
    <citation type="journal article" date="2020" name="Nat. Food">
        <title>A phased Vanilla planifolia genome enables genetic improvement of flavour and production.</title>
        <authorList>
            <person name="Hasing T."/>
            <person name="Tang H."/>
            <person name="Brym M."/>
            <person name="Khazi F."/>
            <person name="Huang T."/>
            <person name="Chambers A.H."/>
        </authorList>
    </citation>
    <scope>NUCLEOTIDE SEQUENCE [LARGE SCALE GENOMIC DNA]</scope>
    <source>
        <tissue evidence="3">Leaf</tissue>
    </source>
</reference>
<dbReference type="InterPro" id="IPR018613">
    <property type="entry name" value="Ccdc97-like"/>
</dbReference>
<proteinExistence type="predicted"/>
<dbReference type="InterPro" id="IPR040233">
    <property type="entry name" value="CCD97-like_C"/>
</dbReference>
<dbReference type="Proteomes" id="UP000636800">
    <property type="component" value="Chromosome 7"/>
</dbReference>
<gene>
    <name evidence="3" type="ORF">HPP92_014398</name>
</gene>
<evidence type="ECO:0000313" key="3">
    <source>
        <dbReference type="EMBL" id="KAG0472541.1"/>
    </source>
</evidence>
<protein>
    <recommendedName>
        <fullName evidence="2">CCD97-like C-terminal domain-containing protein</fullName>
    </recommendedName>
</protein>
<name>A0A835UUT6_VANPL</name>
<evidence type="ECO:0000259" key="2">
    <source>
        <dbReference type="Pfam" id="PF09747"/>
    </source>
</evidence>
<dbReference type="PANTHER" id="PTHR31840:SF1">
    <property type="entry name" value="COILED-COIL DOMAIN-CONTAINING PROTEIN 97"/>
    <property type="match status" value="1"/>
</dbReference>
<dbReference type="Pfam" id="PF09747">
    <property type="entry name" value="CCD97-like_C"/>
    <property type="match status" value="1"/>
</dbReference>
<comment type="caution">
    <text evidence="3">The sequence shown here is derived from an EMBL/GenBank/DDBJ whole genome shotgun (WGS) entry which is preliminary data.</text>
</comment>
<dbReference type="PANTHER" id="PTHR31840">
    <property type="entry name" value="COILED-COIL DOMAIN-CONTAINING PROTEIN 97"/>
    <property type="match status" value="1"/>
</dbReference>
<feature type="domain" description="CCD97-like C-terminal" evidence="2">
    <location>
        <begin position="102"/>
        <end position="225"/>
    </location>
</feature>
<sequence>MERSVMEGITERLAALEGLYFPGSIRSGTLDSSQRKTALFDLLARDVPIFLERYGEELTVDELASFEVLRSDYEVGWHLSRLRRHLLPTEADSRGQFSVVRNRRRAYMERLIHAGEYFSEDAMREREPFLHHQYVGRFQDPSGRVFSRPGEKWSETLMRRCDEAMIVEKIRGEQERLGVPRSEWVGGRAQEEEEEELADEKSEVHEDEHGRMEENGSSISPKGSEDESEDDQIAHGTGEPHKLVRTLNI</sequence>
<accession>A0A835UUT6</accession>
<dbReference type="AlphaFoldDB" id="A0A835UUT6"/>
<organism evidence="3 4">
    <name type="scientific">Vanilla planifolia</name>
    <name type="common">Vanilla</name>
    <dbReference type="NCBI Taxonomy" id="51239"/>
    <lineage>
        <taxon>Eukaryota</taxon>
        <taxon>Viridiplantae</taxon>
        <taxon>Streptophyta</taxon>
        <taxon>Embryophyta</taxon>
        <taxon>Tracheophyta</taxon>
        <taxon>Spermatophyta</taxon>
        <taxon>Magnoliopsida</taxon>
        <taxon>Liliopsida</taxon>
        <taxon>Asparagales</taxon>
        <taxon>Orchidaceae</taxon>
        <taxon>Vanilloideae</taxon>
        <taxon>Vanilleae</taxon>
        <taxon>Vanilla</taxon>
    </lineage>
</organism>
<evidence type="ECO:0000256" key="1">
    <source>
        <dbReference type="SAM" id="MobiDB-lite"/>
    </source>
</evidence>
<keyword evidence="4" id="KW-1185">Reference proteome</keyword>
<feature type="region of interest" description="Disordered" evidence="1">
    <location>
        <begin position="181"/>
        <end position="249"/>
    </location>
</feature>
<dbReference type="EMBL" id="JADCNL010000007">
    <property type="protein sequence ID" value="KAG0472541.1"/>
    <property type="molecule type" value="Genomic_DNA"/>
</dbReference>
<evidence type="ECO:0000313" key="4">
    <source>
        <dbReference type="Proteomes" id="UP000636800"/>
    </source>
</evidence>
<dbReference type="OrthoDB" id="270602at2759"/>